<evidence type="ECO:0000313" key="1">
    <source>
        <dbReference type="EMBL" id="TBU33639.1"/>
    </source>
</evidence>
<dbReference type="AlphaFoldDB" id="A0A4Q9MZS1"/>
<protein>
    <submittedName>
        <fullName evidence="1">Uncharacterized protein</fullName>
    </submittedName>
</protein>
<name>A0A4Q9MZS1_9APHY</name>
<accession>A0A4Q9MZS1</accession>
<sequence>MRPNRNQIRHDTLLWPPGVATVSLMAIGLKTLRDDSASRVMELTIFQIVKLSRRSSVPARDAHAVVLHPLPAHLCSLCYRRLI</sequence>
<gene>
    <name evidence="1" type="ORF">BD311DRAFT_388471</name>
</gene>
<reference evidence="1" key="1">
    <citation type="submission" date="2019-01" db="EMBL/GenBank/DDBJ databases">
        <title>Draft genome sequences of three monokaryotic isolates of the white-rot basidiomycete fungus Dichomitus squalens.</title>
        <authorList>
            <consortium name="DOE Joint Genome Institute"/>
            <person name="Lopez S.C."/>
            <person name="Andreopoulos B."/>
            <person name="Pangilinan J."/>
            <person name="Lipzen A."/>
            <person name="Riley R."/>
            <person name="Ahrendt S."/>
            <person name="Ng V."/>
            <person name="Barry K."/>
            <person name="Daum C."/>
            <person name="Grigoriev I.V."/>
            <person name="Hilden K.S."/>
            <person name="Makela M.R."/>
            <person name="de Vries R.P."/>
        </authorList>
    </citation>
    <scope>NUCLEOTIDE SEQUENCE [LARGE SCALE GENOMIC DNA]</scope>
    <source>
        <strain evidence="1">OM18370.1</strain>
    </source>
</reference>
<dbReference type="Proteomes" id="UP000292957">
    <property type="component" value="Unassembled WGS sequence"/>
</dbReference>
<organism evidence="1">
    <name type="scientific">Dichomitus squalens</name>
    <dbReference type="NCBI Taxonomy" id="114155"/>
    <lineage>
        <taxon>Eukaryota</taxon>
        <taxon>Fungi</taxon>
        <taxon>Dikarya</taxon>
        <taxon>Basidiomycota</taxon>
        <taxon>Agaricomycotina</taxon>
        <taxon>Agaricomycetes</taxon>
        <taxon>Polyporales</taxon>
        <taxon>Polyporaceae</taxon>
        <taxon>Dichomitus</taxon>
    </lineage>
</organism>
<dbReference type="EMBL" id="ML143390">
    <property type="protein sequence ID" value="TBU33639.1"/>
    <property type="molecule type" value="Genomic_DNA"/>
</dbReference>
<proteinExistence type="predicted"/>